<evidence type="ECO:0000256" key="1">
    <source>
        <dbReference type="SAM" id="SignalP"/>
    </source>
</evidence>
<keyword evidence="3" id="KW-1185">Reference proteome</keyword>
<evidence type="ECO:0008006" key="4">
    <source>
        <dbReference type="Google" id="ProtNLM"/>
    </source>
</evidence>
<evidence type="ECO:0000313" key="2">
    <source>
        <dbReference type="EMBL" id="KAH7114780.1"/>
    </source>
</evidence>
<dbReference type="EMBL" id="JAGMUU010000041">
    <property type="protein sequence ID" value="KAH7114780.1"/>
    <property type="molecule type" value="Genomic_DNA"/>
</dbReference>
<gene>
    <name evidence="2" type="ORF">B0J13DRAFT_239004</name>
</gene>
<organism evidence="2 3">
    <name type="scientific">Dactylonectria estremocensis</name>
    <dbReference type="NCBI Taxonomy" id="1079267"/>
    <lineage>
        <taxon>Eukaryota</taxon>
        <taxon>Fungi</taxon>
        <taxon>Dikarya</taxon>
        <taxon>Ascomycota</taxon>
        <taxon>Pezizomycotina</taxon>
        <taxon>Sordariomycetes</taxon>
        <taxon>Hypocreomycetidae</taxon>
        <taxon>Hypocreales</taxon>
        <taxon>Nectriaceae</taxon>
        <taxon>Dactylonectria</taxon>
    </lineage>
</organism>
<comment type="caution">
    <text evidence="2">The sequence shown here is derived from an EMBL/GenBank/DDBJ whole genome shotgun (WGS) entry which is preliminary data.</text>
</comment>
<dbReference type="Proteomes" id="UP000717696">
    <property type="component" value="Unassembled WGS sequence"/>
</dbReference>
<proteinExistence type="predicted"/>
<name>A0A9P9D6X2_9HYPO</name>
<accession>A0A9P9D6X2</accession>
<dbReference type="AlphaFoldDB" id="A0A9P9D6X2"/>
<dbReference type="OrthoDB" id="539213at2759"/>
<feature type="chain" id="PRO_5040501852" description="NACHT domain-containing protein" evidence="1">
    <location>
        <begin position="20"/>
        <end position="135"/>
    </location>
</feature>
<evidence type="ECO:0000313" key="3">
    <source>
        <dbReference type="Proteomes" id="UP000717696"/>
    </source>
</evidence>
<keyword evidence="1" id="KW-0732">Signal</keyword>
<feature type="signal peptide" evidence="1">
    <location>
        <begin position="1"/>
        <end position="19"/>
    </location>
</feature>
<protein>
    <recommendedName>
        <fullName evidence="4">NACHT domain-containing protein</fullName>
    </recommendedName>
</protein>
<sequence>MLFTQLLHVVPACTFVVDGLDECTYLDNSSTSVTRFLRTVTDTVVGTNTRVLVVSRAEPEIRQALKLCRIRDFTRISRVLNIEVQDGAGSLGIRGDIPEDERLRAEDRRFPRSIPSSGGKVSQTCRKALVALQIT</sequence>
<reference evidence="2" key="1">
    <citation type="journal article" date="2021" name="Nat. Commun.">
        <title>Genetic determinants of endophytism in the Arabidopsis root mycobiome.</title>
        <authorList>
            <person name="Mesny F."/>
            <person name="Miyauchi S."/>
            <person name="Thiergart T."/>
            <person name="Pickel B."/>
            <person name="Atanasova L."/>
            <person name="Karlsson M."/>
            <person name="Huettel B."/>
            <person name="Barry K.W."/>
            <person name="Haridas S."/>
            <person name="Chen C."/>
            <person name="Bauer D."/>
            <person name="Andreopoulos W."/>
            <person name="Pangilinan J."/>
            <person name="LaButti K."/>
            <person name="Riley R."/>
            <person name="Lipzen A."/>
            <person name="Clum A."/>
            <person name="Drula E."/>
            <person name="Henrissat B."/>
            <person name="Kohler A."/>
            <person name="Grigoriev I.V."/>
            <person name="Martin F.M."/>
            <person name="Hacquard S."/>
        </authorList>
    </citation>
    <scope>NUCLEOTIDE SEQUENCE</scope>
    <source>
        <strain evidence="2">MPI-CAGE-AT-0021</strain>
    </source>
</reference>